<dbReference type="GO" id="GO:0003677">
    <property type="term" value="F:DNA binding"/>
    <property type="evidence" value="ECO:0007669"/>
    <property type="project" value="InterPro"/>
</dbReference>
<dbReference type="EMBL" id="QXMN01000241">
    <property type="protein sequence ID" value="RIX70171.1"/>
    <property type="molecule type" value="Genomic_DNA"/>
</dbReference>
<dbReference type="InterPro" id="IPR000212">
    <property type="entry name" value="DNA_helicase_UvrD/REP"/>
</dbReference>
<organism evidence="7 8">
    <name type="scientific">Acidovorax cavernicola</name>
    <dbReference type="NCBI Taxonomy" id="1675792"/>
    <lineage>
        <taxon>Bacteria</taxon>
        <taxon>Pseudomonadati</taxon>
        <taxon>Pseudomonadota</taxon>
        <taxon>Betaproteobacteria</taxon>
        <taxon>Burkholderiales</taxon>
        <taxon>Comamonadaceae</taxon>
        <taxon>Acidovorax</taxon>
    </lineage>
</organism>
<dbReference type="Proteomes" id="UP000265619">
    <property type="component" value="Unassembled WGS sequence"/>
</dbReference>
<evidence type="ECO:0000256" key="1">
    <source>
        <dbReference type="ARBA" id="ARBA00022741"/>
    </source>
</evidence>
<keyword evidence="4 5" id="KW-0067">ATP-binding</keyword>
<gene>
    <name evidence="7" type="ORF">D3H34_32835</name>
</gene>
<evidence type="ECO:0000256" key="5">
    <source>
        <dbReference type="PROSITE-ProRule" id="PRU00560"/>
    </source>
</evidence>
<dbReference type="GO" id="GO:0009338">
    <property type="term" value="C:exodeoxyribonuclease V complex"/>
    <property type="evidence" value="ECO:0007669"/>
    <property type="project" value="TreeGrafter"/>
</dbReference>
<name>A0A9X8CXW8_9BURK</name>
<dbReference type="SUPFAM" id="SSF52540">
    <property type="entry name" value="P-loop containing nucleoside triphosphate hydrolases"/>
    <property type="match status" value="1"/>
</dbReference>
<dbReference type="PANTHER" id="PTHR11070">
    <property type="entry name" value="UVRD / RECB / PCRA DNA HELICASE FAMILY MEMBER"/>
    <property type="match status" value="1"/>
</dbReference>
<dbReference type="GO" id="GO:0043138">
    <property type="term" value="F:3'-5' DNA helicase activity"/>
    <property type="evidence" value="ECO:0007669"/>
    <property type="project" value="TreeGrafter"/>
</dbReference>
<dbReference type="PROSITE" id="PS51198">
    <property type="entry name" value="UVRD_HELICASE_ATP_BIND"/>
    <property type="match status" value="1"/>
</dbReference>
<comment type="caution">
    <text evidence="7">The sequence shown here is derived from an EMBL/GenBank/DDBJ whole genome shotgun (WGS) entry which is preliminary data.</text>
</comment>
<dbReference type="Pfam" id="PF00580">
    <property type="entry name" value="UvrD-helicase"/>
    <property type="match status" value="1"/>
</dbReference>
<evidence type="ECO:0000313" key="8">
    <source>
        <dbReference type="Proteomes" id="UP000265619"/>
    </source>
</evidence>
<dbReference type="GO" id="GO:0005829">
    <property type="term" value="C:cytosol"/>
    <property type="evidence" value="ECO:0007669"/>
    <property type="project" value="TreeGrafter"/>
</dbReference>
<reference evidence="7 8" key="1">
    <citation type="submission" date="2018-09" db="EMBL/GenBank/DDBJ databases">
        <title>Acidovorax cavernicola nov. sp. isolated from Gruta de las Maravillas (Aracena, Spain).</title>
        <authorList>
            <person name="Jurado V."/>
            <person name="Gutierrez-Patricio S."/>
            <person name="Gonzalez-Pimentel J.L."/>
            <person name="Miller A.Z."/>
            <person name="Laiz L."/>
            <person name="Saiz-Jimenez C."/>
        </authorList>
    </citation>
    <scope>NUCLEOTIDE SEQUENCE [LARGE SCALE GENOMIC DNA]</scope>
    <source>
        <strain evidence="7 8">1011MAR4D40.2</strain>
    </source>
</reference>
<dbReference type="OrthoDB" id="5905204at2"/>
<keyword evidence="1 5" id="KW-0547">Nucleotide-binding</keyword>
<dbReference type="GO" id="GO:0005524">
    <property type="term" value="F:ATP binding"/>
    <property type="evidence" value="ECO:0007669"/>
    <property type="project" value="UniProtKB-UniRule"/>
</dbReference>
<feature type="domain" description="UvrD-like helicase ATP-binding" evidence="6">
    <location>
        <begin position="1"/>
        <end position="289"/>
    </location>
</feature>
<dbReference type="GO" id="GO:0000725">
    <property type="term" value="P:recombinational repair"/>
    <property type="evidence" value="ECO:0007669"/>
    <property type="project" value="TreeGrafter"/>
</dbReference>
<dbReference type="PANTHER" id="PTHR11070:SF23">
    <property type="entry name" value="RECBCD ENZYME SUBUNIT RECB"/>
    <property type="match status" value="1"/>
</dbReference>
<proteinExistence type="predicted"/>
<evidence type="ECO:0000259" key="6">
    <source>
        <dbReference type="PROSITE" id="PS51198"/>
    </source>
</evidence>
<evidence type="ECO:0000256" key="3">
    <source>
        <dbReference type="ARBA" id="ARBA00022806"/>
    </source>
</evidence>
<dbReference type="InterPro" id="IPR014016">
    <property type="entry name" value="UvrD-like_ATP-bd"/>
</dbReference>
<dbReference type="InterPro" id="IPR027417">
    <property type="entry name" value="P-loop_NTPase"/>
</dbReference>
<keyword evidence="8" id="KW-1185">Reference proteome</keyword>
<dbReference type="RefSeq" id="WP_147400606.1">
    <property type="nucleotide sequence ID" value="NZ_QXMN01000241.1"/>
</dbReference>
<comment type="caution">
    <text evidence="5">Lacks conserved residue(s) required for the propagation of feature annotation.</text>
</comment>
<evidence type="ECO:0000256" key="2">
    <source>
        <dbReference type="ARBA" id="ARBA00022801"/>
    </source>
</evidence>
<keyword evidence="2 5" id="KW-0378">Hydrolase</keyword>
<accession>A0A9X8CXW8</accession>
<feature type="non-terminal residue" evidence="7">
    <location>
        <position position="1"/>
    </location>
</feature>
<evidence type="ECO:0000256" key="4">
    <source>
        <dbReference type="ARBA" id="ARBA00022840"/>
    </source>
</evidence>
<dbReference type="Gene3D" id="3.40.50.300">
    <property type="entry name" value="P-loop containing nucleotide triphosphate hydrolases"/>
    <property type="match status" value="2"/>
</dbReference>
<sequence length="393" mass="42450">ELLETVLGVWSGLDALAQDMRGLLDQAVDPAAGAGSLADAVQSAQAERATALTALAQGWGAQAQALRDWLDAQVAAPGAHWDGRKLAPRHYTGWLQSVIDWAADPLEAELTLTDSARHRLSPEGLLEARKKGAPALAVPPGFEALQQLLADLAKLPALSTRLRLHAAARVLQRLAQLKRQQGTFGFADLLQRLDRALAGDNGAALCARIQAQYPVALIDEFQDTSPLQYRLFDRIYRTPANDPQAALLLIGDPKQSIYGFRGADIYSYLQARAATAGRHYVLGTNYRSTQTLVDAVNHWFGQAEARDGAGAFMFRSEAGNPLPFVAVQAQGRKEVFRDAGGAVPALQLQVELDPLQTAKRAQRGFAARCAEQIVQWLNDPEAGFAAPDQPLAR</sequence>
<feature type="non-terminal residue" evidence="7">
    <location>
        <position position="393"/>
    </location>
</feature>
<dbReference type="GO" id="GO:0016787">
    <property type="term" value="F:hydrolase activity"/>
    <property type="evidence" value="ECO:0007669"/>
    <property type="project" value="UniProtKB-UniRule"/>
</dbReference>
<evidence type="ECO:0000313" key="7">
    <source>
        <dbReference type="EMBL" id="RIX70171.1"/>
    </source>
</evidence>
<dbReference type="AlphaFoldDB" id="A0A9X8CXW8"/>
<keyword evidence="3 5" id="KW-0347">Helicase</keyword>
<protein>
    <submittedName>
        <fullName evidence="7">Exodeoxyribonuclease V subunit beta</fullName>
    </submittedName>
</protein>